<dbReference type="Gene3D" id="3.40.710.10">
    <property type="entry name" value="DD-peptidase/beta-lactamase superfamily"/>
    <property type="match status" value="1"/>
</dbReference>
<organism evidence="15 16">
    <name type="scientific">Paenalcaligenes hermetiae</name>
    <dbReference type="NCBI Taxonomy" id="1157987"/>
    <lineage>
        <taxon>Bacteria</taxon>
        <taxon>Pseudomonadati</taxon>
        <taxon>Pseudomonadota</taxon>
        <taxon>Betaproteobacteria</taxon>
        <taxon>Burkholderiales</taxon>
        <taxon>Alcaligenaceae</taxon>
        <taxon>Paenalcaligenes</taxon>
    </lineage>
</organism>
<feature type="domain" description="Penicillin-binding C-terminal" evidence="14">
    <location>
        <begin position="618"/>
        <end position="688"/>
    </location>
</feature>
<keyword evidence="9" id="KW-0511">Multifunctional enzyme</keyword>
<dbReference type="Pfam" id="PF06832">
    <property type="entry name" value="BiPBP_C"/>
    <property type="match status" value="1"/>
</dbReference>
<evidence type="ECO:0000259" key="13">
    <source>
        <dbReference type="Pfam" id="PF00912"/>
    </source>
</evidence>
<dbReference type="InterPro" id="IPR009647">
    <property type="entry name" value="PBP_C"/>
</dbReference>
<keyword evidence="16" id="KW-1185">Reference proteome</keyword>
<dbReference type="InterPro" id="IPR050396">
    <property type="entry name" value="Glycosyltr_51/Transpeptidase"/>
</dbReference>
<dbReference type="EMBL" id="BAABKD010000002">
    <property type="protein sequence ID" value="GAA5085409.1"/>
    <property type="molecule type" value="Genomic_DNA"/>
</dbReference>
<dbReference type="EC" id="2.4.99.28" evidence="10"/>
<keyword evidence="7" id="KW-0808">Transferase</keyword>
<dbReference type="InterPro" id="IPR036950">
    <property type="entry name" value="PBP_transglycosylase"/>
</dbReference>
<evidence type="ECO:0000256" key="1">
    <source>
        <dbReference type="ARBA" id="ARBA00004752"/>
    </source>
</evidence>
<evidence type="ECO:0000256" key="4">
    <source>
        <dbReference type="ARBA" id="ARBA00022645"/>
    </source>
</evidence>
<evidence type="ECO:0000259" key="14">
    <source>
        <dbReference type="Pfam" id="PF06832"/>
    </source>
</evidence>
<dbReference type="InterPro" id="IPR001460">
    <property type="entry name" value="PCN-bd_Tpept"/>
</dbReference>
<dbReference type="Proteomes" id="UP001500227">
    <property type="component" value="Unassembled WGS sequence"/>
</dbReference>
<dbReference type="InterPro" id="IPR023346">
    <property type="entry name" value="Lysozyme-like_dom_sf"/>
</dbReference>
<keyword evidence="5" id="KW-0645">Protease</keyword>
<evidence type="ECO:0000313" key="15">
    <source>
        <dbReference type="EMBL" id="GAA5085409.1"/>
    </source>
</evidence>
<dbReference type="SUPFAM" id="SSF53955">
    <property type="entry name" value="Lysozyme-like"/>
    <property type="match status" value="1"/>
</dbReference>
<dbReference type="Gene3D" id="1.10.3810.10">
    <property type="entry name" value="Biosynthetic peptidoglycan transglycosylase-like"/>
    <property type="match status" value="1"/>
</dbReference>
<sequence>MRSLSRLFLIMSLLVAWTAAWGEPFPSFEQVQQQTQSSDQIILDRSGQLLQRQRTQWLWQRGDWLRLDQISPALLRLLLHAEDQRFYEHAGVDWYAVLGSAWSSLWGQRLRGTSTLSMQLVDLLGLGSGRRNGPRSLTAKWEQARLAQQLEKRWTKAQILEAYVNLAPFKGELVGVDAMARVLWQKEARALNYAESALAVAMLPSPNASLSVLKARSCVLWRGVQPQADCEAYAWSYQQALARSGQPAWGNPQLAPHWGRWVGALVKTPIVKSSIDKTTQQQVQALIHKHLLDLRHSHVQDAAVVVLENISGQVVAYVGASAVSTASQYDHVQALRQAGSTLKPFLYALAFAQKRITPASLLADTAAQFSTPYGLYIPQNYDEQFMGWISARVALASSLNIPAVRVLAQVEVASFQRLLQQMGFSLPYAEDYYGLGLALGGVEVSLWQLSQAYRALANNGQWTPACLQADGCAHQAKPLLPATATWLVQHILSDNMARALTFGLDSPLHTPFWSAVKTGTSKDMRDNWAVGFSQHYTVGVWVGNTDGSAMHDVSGVSGAAPIWHEVMQWLHRDVASEAPVMPAGVVCQTIQYRHHDEPSRQECFLQGTEQAVIESVMIATPPRISAPTAGAHYAWDPDIPVTQQRIRFAVKGVEALPIVWRINQRLVSHDAIFYWEPNQFGRLQIDLLHADTHQILDTIFISIQE</sequence>
<evidence type="ECO:0000256" key="3">
    <source>
        <dbReference type="ARBA" id="ARBA00007739"/>
    </source>
</evidence>
<keyword evidence="8" id="KW-0378">Hydrolase</keyword>
<evidence type="ECO:0000256" key="2">
    <source>
        <dbReference type="ARBA" id="ARBA00007090"/>
    </source>
</evidence>
<feature type="domain" description="Glycosyl transferase family 51" evidence="13">
    <location>
        <begin position="59"/>
        <end position="209"/>
    </location>
</feature>
<keyword evidence="4" id="KW-0121">Carboxypeptidase</keyword>
<feature type="domain" description="Penicillin-binding protein transpeptidase" evidence="12">
    <location>
        <begin position="303"/>
        <end position="567"/>
    </location>
</feature>
<dbReference type="Pfam" id="PF00905">
    <property type="entry name" value="Transpeptidase"/>
    <property type="match status" value="1"/>
</dbReference>
<dbReference type="SUPFAM" id="SSF56601">
    <property type="entry name" value="beta-lactamase/transpeptidase-like"/>
    <property type="match status" value="1"/>
</dbReference>
<keyword evidence="6" id="KW-0328">Glycosyltransferase</keyword>
<comment type="catalytic activity">
    <reaction evidence="11">
        <text>[GlcNAc-(1-&gt;4)-Mur2Ac(oyl-L-Ala-gamma-D-Glu-L-Lys-D-Ala-D-Ala)](n)-di-trans,octa-cis-undecaprenyl diphosphate + beta-D-GlcNAc-(1-&gt;4)-Mur2Ac(oyl-L-Ala-gamma-D-Glu-L-Lys-D-Ala-D-Ala)-di-trans,octa-cis-undecaprenyl diphosphate = [GlcNAc-(1-&gt;4)-Mur2Ac(oyl-L-Ala-gamma-D-Glu-L-Lys-D-Ala-D-Ala)](n+1)-di-trans,octa-cis-undecaprenyl diphosphate + di-trans,octa-cis-undecaprenyl diphosphate + H(+)</text>
        <dbReference type="Rhea" id="RHEA:23708"/>
        <dbReference type="Rhea" id="RHEA-COMP:9602"/>
        <dbReference type="Rhea" id="RHEA-COMP:9603"/>
        <dbReference type="ChEBI" id="CHEBI:15378"/>
        <dbReference type="ChEBI" id="CHEBI:58405"/>
        <dbReference type="ChEBI" id="CHEBI:60033"/>
        <dbReference type="ChEBI" id="CHEBI:78435"/>
        <dbReference type="EC" id="2.4.99.28"/>
    </reaction>
</comment>
<dbReference type="RefSeq" id="WP_345369243.1">
    <property type="nucleotide sequence ID" value="NZ_BAABKD010000002.1"/>
</dbReference>
<dbReference type="InterPro" id="IPR001264">
    <property type="entry name" value="Glyco_trans_51"/>
</dbReference>
<evidence type="ECO:0000256" key="10">
    <source>
        <dbReference type="ARBA" id="ARBA00044770"/>
    </source>
</evidence>
<evidence type="ECO:0000256" key="6">
    <source>
        <dbReference type="ARBA" id="ARBA00022676"/>
    </source>
</evidence>
<comment type="similarity">
    <text evidence="2">In the C-terminal section; belongs to the transpeptidase family.</text>
</comment>
<evidence type="ECO:0000259" key="12">
    <source>
        <dbReference type="Pfam" id="PF00905"/>
    </source>
</evidence>
<dbReference type="PANTHER" id="PTHR32282">
    <property type="entry name" value="BINDING PROTEIN TRANSPEPTIDASE, PUTATIVE-RELATED"/>
    <property type="match status" value="1"/>
</dbReference>
<dbReference type="PANTHER" id="PTHR32282:SF15">
    <property type="entry name" value="PENICILLIN-BINDING PROTEIN 1C"/>
    <property type="match status" value="1"/>
</dbReference>
<evidence type="ECO:0000256" key="11">
    <source>
        <dbReference type="ARBA" id="ARBA00049902"/>
    </source>
</evidence>
<comment type="caution">
    <text evidence="15">The sequence shown here is derived from an EMBL/GenBank/DDBJ whole genome shotgun (WGS) entry which is preliminary data.</text>
</comment>
<name>A0ABP9LTZ5_9BURK</name>
<dbReference type="InterPro" id="IPR012338">
    <property type="entry name" value="Beta-lactam/transpept-like"/>
</dbReference>
<dbReference type="NCBIfam" id="TIGR02073">
    <property type="entry name" value="PBP_1c"/>
    <property type="match status" value="1"/>
</dbReference>
<reference evidence="16" key="1">
    <citation type="journal article" date="2019" name="Int. J. Syst. Evol. Microbiol.">
        <title>The Global Catalogue of Microorganisms (GCM) 10K type strain sequencing project: providing services to taxonomists for standard genome sequencing and annotation.</title>
        <authorList>
            <consortium name="The Broad Institute Genomics Platform"/>
            <consortium name="The Broad Institute Genome Sequencing Center for Infectious Disease"/>
            <person name="Wu L."/>
            <person name="Ma J."/>
        </authorList>
    </citation>
    <scope>NUCLEOTIDE SEQUENCE [LARGE SCALE GENOMIC DNA]</scope>
    <source>
        <strain evidence="16">JCM 18423</strain>
    </source>
</reference>
<comment type="pathway">
    <text evidence="1">Cell wall biogenesis; peptidoglycan biosynthesis.</text>
</comment>
<protein>
    <recommendedName>
        <fullName evidence="10">peptidoglycan glycosyltransferase</fullName>
        <ecNumber evidence="10">2.4.99.28</ecNumber>
    </recommendedName>
</protein>
<evidence type="ECO:0000256" key="9">
    <source>
        <dbReference type="ARBA" id="ARBA00023268"/>
    </source>
</evidence>
<comment type="similarity">
    <text evidence="3">In the N-terminal section; belongs to the glycosyltransferase 51 family.</text>
</comment>
<dbReference type="InterPro" id="IPR011815">
    <property type="entry name" value="PBP_1c"/>
</dbReference>
<evidence type="ECO:0000256" key="7">
    <source>
        <dbReference type="ARBA" id="ARBA00022679"/>
    </source>
</evidence>
<evidence type="ECO:0000256" key="8">
    <source>
        <dbReference type="ARBA" id="ARBA00022801"/>
    </source>
</evidence>
<gene>
    <name evidence="15" type="ORF">GCM10023337_04100</name>
</gene>
<proteinExistence type="inferred from homology"/>
<evidence type="ECO:0000313" key="16">
    <source>
        <dbReference type="Proteomes" id="UP001500227"/>
    </source>
</evidence>
<dbReference type="Pfam" id="PF00912">
    <property type="entry name" value="Transgly"/>
    <property type="match status" value="1"/>
</dbReference>
<evidence type="ECO:0000256" key="5">
    <source>
        <dbReference type="ARBA" id="ARBA00022670"/>
    </source>
</evidence>
<accession>A0ABP9LTZ5</accession>